<protein>
    <submittedName>
        <fullName evidence="10">Nuclear pore complex protein</fullName>
    </submittedName>
</protein>
<dbReference type="GO" id="GO:0051028">
    <property type="term" value="P:mRNA transport"/>
    <property type="evidence" value="ECO:0007669"/>
    <property type="project" value="UniProtKB-KW"/>
</dbReference>
<keyword evidence="3" id="KW-0813">Transport</keyword>
<sequence length="136" mass="15289">MEVDVGITKPISVPQSQSKRRRISMDGADTALLRQVLPEVENSLPTVRSSDYYKPCLSDLAIREFMDLGYCSRVQDFVVGRVGYGHVKFIGQTDVRCLDLIVSSSSIDVKFGIFLFSKNFFHDCFIANDNLCIGRL</sequence>
<organism evidence="10">
    <name type="scientific">Sesamum latifolium</name>
    <dbReference type="NCBI Taxonomy" id="2727402"/>
    <lineage>
        <taxon>Eukaryota</taxon>
        <taxon>Viridiplantae</taxon>
        <taxon>Streptophyta</taxon>
        <taxon>Embryophyta</taxon>
        <taxon>Tracheophyta</taxon>
        <taxon>Spermatophyta</taxon>
        <taxon>Magnoliopsida</taxon>
        <taxon>eudicotyledons</taxon>
        <taxon>Gunneridae</taxon>
        <taxon>Pentapetalae</taxon>
        <taxon>asterids</taxon>
        <taxon>lamiids</taxon>
        <taxon>Lamiales</taxon>
        <taxon>Pedaliaceae</taxon>
        <taxon>Sesamum</taxon>
    </lineage>
</organism>
<dbReference type="GO" id="GO:0006606">
    <property type="term" value="P:protein import into nucleus"/>
    <property type="evidence" value="ECO:0007669"/>
    <property type="project" value="TreeGrafter"/>
</dbReference>
<comment type="caution">
    <text evidence="10">The sequence shown here is derived from an EMBL/GenBank/DDBJ whole genome shotgun (WGS) entry which is preliminary data.</text>
</comment>
<dbReference type="GO" id="GO:0003723">
    <property type="term" value="F:RNA binding"/>
    <property type="evidence" value="ECO:0007669"/>
    <property type="project" value="TreeGrafter"/>
</dbReference>
<dbReference type="InterPro" id="IPR037665">
    <property type="entry name" value="Nucleoporin_S59-like"/>
</dbReference>
<dbReference type="PROSITE" id="PS51434">
    <property type="entry name" value="NUP_C"/>
    <property type="match status" value="1"/>
</dbReference>
<dbReference type="GO" id="GO:0006405">
    <property type="term" value="P:RNA export from nucleus"/>
    <property type="evidence" value="ECO:0007669"/>
    <property type="project" value="TreeGrafter"/>
</dbReference>
<comment type="similarity">
    <text evidence="2">Belongs to the nucleoporin GLFG family.</text>
</comment>
<evidence type="ECO:0000256" key="1">
    <source>
        <dbReference type="ARBA" id="ARBA00004567"/>
    </source>
</evidence>
<accession>A0AAW2Y8N0</accession>
<reference evidence="10" key="2">
    <citation type="journal article" date="2024" name="Plant">
        <title>Genomic evolution and insights into agronomic trait innovations of Sesamum species.</title>
        <authorList>
            <person name="Miao H."/>
            <person name="Wang L."/>
            <person name="Qu L."/>
            <person name="Liu H."/>
            <person name="Sun Y."/>
            <person name="Le M."/>
            <person name="Wang Q."/>
            <person name="Wei S."/>
            <person name="Zheng Y."/>
            <person name="Lin W."/>
            <person name="Duan Y."/>
            <person name="Cao H."/>
            <person name="Xiong S."/>
            <person name="Wang X."/>
            <person name="Wei L."/>
            <person name="Li C."/>
            <person name="Ma Q."/>
            <person name="Ju M."/>
            <person name="Zhao R."/>
            <person name="Li G."/>
            <person name="Mu C."/>
            <person name="Tian Q."/>
            <person name="Mei H."/>
            <person name="Zhang T."/>
            <person name="Gao T."/>
            <person name="Zhang H."/>
        </authorList>
    </citation>
    <scope>NUCLEOTIDE SEQUENCE</scope>
    <source>
        <strain evidence="10">KEN1</strain>
    </source>
</reference>
<dbReference type="GO" id="GO:0008139">
    <property type="term" value="F:nuclear localization sequence binding"/>
    <property type="evidence" value="ECO:0007669"/>
    <property type="project" value="TreeGrafter"/>
</dbReference>
<evidence type="ECO:0000256" key="5">
    <source>
        <dbReference type="ARBA" id="ARBA00022927"/>
    </source>
</evidence>
<dbReference type="PANTHER" id="PTHR23198">
    <property type="entry name" value="NUCLEOPORIN"/>
    <property type="match status" value="1"/>
</dbReference>
<gene>
    <name evidence="10" type="ORF">Slati_0092200</name>
</gene>
<keyword evidence="7" id="KW-0906">Nuclear pore complex</keyword>
<dbReference type="GO" id="GO:0000973">
    <property type="term" value="P:post-transcriptional tethering of RNA polymerase II gene DNA at nuclear periphery"/>
    <property type="evidence" value="ECO:0007669"/>
    <property type="project" value="TreeGrafter"/>
</dbReference>
<dbReference type="AlphaFoldDB" id="A0AAW2Y8N0"/>
<keyword evidence="8" id="KW-0539">Nucleus</keyword>
<dbReference type="GO" id="GO:0044614">
    <property type="term" value="C:nuclear pore cytoplasmic filaments"/>
    <property type="evidence" value="ECO:0007669"/>
    <property type="project" value="TreeGrafter"/>
</dbReference>
<dbReference type="SUPFAM" id="SSF82215">
    <property type="entry name" value="C-terminal autoproteolytic domain of nucleoporin nup98"/>
    <property type="match status" value="1"/>
</dbReference>
<reference evidence="10" key="1">
    <citation type="submission" date="2020-06" db="EMBL/GenBank/DDBJ databases">
        <authorList>
            <person name="Li T."/>
            <person name="Hu X."/>
            <person name="Zhang T."/>
            <person name="Song X."/>
            <person name="Zhang H."/>
            <person name="Dai N."/>
            <person name="Sheng W."/>
            <person name="Hou X."/>
            <person name="Wei L."/>
        </authorList>
    </citation>
    <scope>NUCLEOTIDE SEQUENCE</scope>
    <source>
        <strain evidence="10">KEN1</strain>
        <tissue evidence="10">Leaf</tissue>
    </source>
</reference>
<dbReference type="EMBL" id="JACGWN010000001">
    <property type="protein sequence ID" value="KAL0462046.1"/>
    <property type="molecule type" value="Genomic_DNA"/>
</dbReference>
<evidence type="ECO:0000313" key="10">
    <source>
        <dbReference type="EMBL" id="KAL0462046.1"/>
    </source>
</evidence>
<evidence type="ECO:0000256" key="8">
    <source>
        <dbReference type="ARBA" id="ARBA00023242"/>
    </source>
</evidence>
<keyword evidence="4" id="KW-0509">mRNA transport</keyword>
<comment type="subcellular location">
    <subcellularLocation>
        <location evidence="1">Nucleus</location>
        <location evidence="1">Nuclear pore complex</location>
    </subcellularLocation>
</comment>
<dbReference type="Gene3D" id="3.30.1610.10">
    <property type="entry name" value="Peptidase S59, nucleoporin"/>
    <property type="match status" value="1"/>
</dbReference>
<evidence type="ECO:0000259" key="9">
    <source>
        <dbReference type="PROSITE" id="PS51434"/>
    </source>
</evidence>
<dbReference type="GO" id="GO:0017056">
    <property type="term" value="F:structural constituent of nuclear pore"/>
    <property type="evidence" value="ECO:0007669"/>
    <property type="project" value="InterPro"/>
</dbReference>
<evidence type="ECO:0000256" key="6">
    <source>
        <dbReference type="ARBA" id="ARBA00023010"/>
    </source>
</evidence>
<dbReference type="GO" id="GO:0034398">
    <property type="term" value="P:telomere tethering at nuclear periphery"/>
    <property type="evidence" value="ECO:0007669"/>
    <property type="project" value="TreeGrafter"/>
</dbReference>
<feature type="domain" description="Peptidase S59" evidence="9">
    <location>
        <begin position="48"/>
        <end position="136"/>
    </location>
</feature>
<dbReference type="InterPro" id="IPR007230">
    <property type="entry name" value="Nup98_auto-Pept-S59_dom"/>
</dbReference>
<evidence type="ECO:0000256" key="3">
    <source>
        <dbReference type="ARBA" id="ARBA00022448"/>
    </source>
</evidence>
<proteinExistence type="inferred from homology"/>
<keyword evidence="5" id="KW-0653">Protein transport</keyword>
<evidence type="ECO:0000256" key="7">
    <source>
        <dbReference type="ARBA" id="ARBA00023132"/>
    </source>
</evidence>
<dbReference type="InterPro" id="IPR036903">
    <property type="entry name" value="Nup98_auto-Pept-S59_dom_sf"/>
</dbReference>
<dbReference type="Pfam" id="PF04096">
    <property type="entry name" value="Nucleoporin2"/>
    <property type="match status" value="1"/>
</dbReference>
<name>A0AAW2Y8N0_9LAMI</name>
<keyword evidence="6" id="KW-0811">Translocation</keyword>
<dbReference type="PANTHER" id="PTHR23198:SF6">
    <property type="entry name" value="NUCLEAR PORE COMPLEX PROTEIN NUP98-NUP96"/>
    <property type="match status" value="1"/>
</dbReference>
<evidence type="ECO:0000256" key="2">
    <source>
        <dbReference type="ARBA" id="ARBA00008926"/>
    </source>
</evidence>
<evidence type="ECO:0000256" key="4">
    <source>
        <dbReference type="ARBA" id="ARBA00022816"/>
    </source>
</evidence>